<comment type="caution">
    <text evidence="1">The sequence shown here is derived from an EMBL/GenBank/DDBJ whole genome shotgun (WGS) entry which is preliminary data.</text>
</comment>
<dbReference type="AlphaFoldDB" id="A0A6S7HCQ1"/>
<organism evidence="1 2">
    <name type="scientific">Paramuricea clavata</name>
    <name type="common">Red gorgonian</name>
    <name type="synonym">Violescent sea-whip</name>
    <dbReference type="NCBI Taxonomy" id="317549"/>
    <lineage>
        <taxon>Eukaryota</taxon>
        <taxon>Metazoa</taxon>
        <taxon>Cnidaria</taxon>
        <taxon>Anthozoa</taxon>
        <taxon>Octocorallia</taxon>
        <taxon>Malacalcyonacea</taxon>
        <taxon>Plexauridae</taxon>
        <taxon>Paramuricea</taxon>
    </lineage>
</organism>
<evidence type="ECO:0000313" key="2">
    <source>
        <dbReference type="Proteomes" id="UP001152795"/>
    </source>
</evidence>
<accession>A0A6S7HCQ1</accession>
<sequence>MSVLLSNQNVQRYLSQKITYSYISKESLCPDVNTDILTKTIANKLASAKLTDGEVQALLIEDDGLDVLMRIGYRGVPQRETVSSSKDIIRSTCINDQFSTVLSQLMQLEEGLSSCGLLESVHIFPEVWKPIFTPSNQFQLTGDQLLDEATGDYSSSQILKALEINTYKVFFDVIQDLYEEG</sequence>
<proteinExistence type="predicted"/>
<name>A0A6S7HCQ1_PARCT</name>
<evidence type="ECO:0000313" key="1">
    <source>
        <dbReference type="EMBL" id="CAB4002794.1"/>
    </source>
</evidence>
<protein>
    <submittedName>
        <fullName evidence="1">Uncharacterized protein</fullName>
    </submittedName>
</protein>
<gene>
    <name evidence="1" type="ORF">PACLA_8A079156</name>
</gene>
<keyword evidence="2" id="KW-1185">Reference proteome</keyword>
<dbReference type="EMBL" id="CACRXK020004452">
    <property type="protein sequence ID" value="CAB4002794.1"/>
    <property type="molecule type" value="Genomic_DNA"/>
</dbReference>
<dbReference type="Proteomes" id="UP001152795">
    <property type="component" value="Unassembled WGS sequence"/>
</dbReference>
<reference evidence="1" key="1">
    <citation type="submission" date="2020-04" db="EMBL/GenBank/DDBJ databases">
        <authorList>
            <person name="Alioto T."/>
            <person name="Alioto T."/>
            <person name="Gomez Garrido J."/>
        </authorList>
    </citation>
    <scope>NUCLEOTIDE SEQUENCE</scope>
    <source>
        <strain evidence="1">A484AB</strain>
    </source>
</reference>